<feature type="compositionally biased region" description="Polar residues" evidence="1">
    <location>
        <begin position="33"/>
        <end position="50"/>
    </location>
</feature>
<reference evidence="2 3" key="1">
    <citation type="submission" date="2024-01" db="EMBL/GenBank/DDBJ databases">
        <title>Comparative genomics of Cryptococcus and Kwoniella reveals pathogenesis evolution and contrasting modes of karyotype evolution via chromosome fusion or intercentromeric recombination.</title>
        <authorList>
            <person name="Coelho M.A."/>
            <person name="David-Palma M."/>
            <person name="Shea T."/>
            <person name="Bowers K."/>
            <person name="McGinley-Smith S."/>
            <person name="Mohammad A.W."/>
            <person name="Gnirke A."/>
            <person name="Yurkov A.M."/>
            <person name="Nowrousian M."/>
            <person name="Sun S."/>
            <person name="Cuomo C.A."/>
            <person name="Heitman J."/>
        </authorList>
    </citation>
    <scope>NUCLEOTIDE SEQUENCE [LARGE SCALE GENOMIC DNA]</scope>
    <source>
        <strain evidence="2 3">CBS 6074</strain>
    </source>
</reference>
<keyword evidence="3" id="KW-1185">Reference proteome</keyword>
<dbReference type="EMBL" id="CP144101">
    <property type="protein sequence ID" value="WWC88770.1"/>
    <property type="molecule type" value="Genomic_DNA"/>
</dbReference>
<organism evidence="2 3">
    <name type="scientific">Kwoniella dendrophila CBS 6074</name>
    <dbReference type="NCBI Taxonomy" id="1295534"/>
    <lineage>
        <taxon>Eukaryota</taxon>
        <taxon>Fungi</taxon>
        <taxon>Dikarya</taxon>
        <taxon>Basidiomycota</taxon>
        <taxon>Agaricomycotina</taxon>
        <taxon>Tremellomycetes</taxon>
        <taxon>Tremellales</taxon>
        <taxon>Cryptococcaceae</taxon>
        <taxon>Kwoniella</taxon>
    </lineage>
</organism>
<protein>
    <submittedName>
        <fullName evidence="2">Uncharacterized protein</fullName>
    </submittedName>
</protein>
<proteinExistence type="predicted"/>
<dbReference type="Proteomes" id="UP001355207">
    <property type="component" value="Chromosome 4"/>
</dbReference>
<name>A0AAX4JW85_9TREE</name>
<dbReference type="RefSeq" id="XP_066075533.1">
    <property type="nucleotide sequence ID" value="XM_066219436.1"/>
</dbReference>
<gene>
    <name evidence="2" type="ORF">L201_003683</name>
</gene>
<evidence type="ECO:0000256" key="1">
    <source>
        <dbReference type="SAM" id="MobiDB-lite"/>
    </source>
</evidence>
<feature type="region of interest" description="Disordered" evidence="1">
    <location>
        <begin position="33"/>
        <end position="52"/>
    </location>
</feature>
<evidence type="ECO:0000313" key="2">
    <source>
        <dbReference type="EMBL" id="WWC88770.1"/>
    </source>
</evidence>
<accession>A0AAX4JW85</accession>
<dbReference type="AlphaFoldDB" id="A0AAX4JW85"/>
<sequence length="95" mass="10409">MTFPRRSFLSGIIAITATLGLNYAIKSQITKMNGPHQSIHSPSSKPTMSTEPIPKLQLTSMSTKDHEPGLMLPAKLAMKAEEEDNLIENVVLYLG</sequence>
<dbReference type="GeneID" id="91094353"/>
<evidence type="ECO:0000313" key="3">
    <source>
        <dbReference type="Proteomes" id="UP001355207"/>
    </source>
</evidence>